<evidence type="ECO:0000259" key="2">
    <source>
        <dbReference type="Pfam" id="PF02510"/>
    </source>
</evidence>
<proteinExistence type="predicted"/>
<dbReference type="EMBL" id="JABWRB020000001">
    <property type="protein sequence ID" value="MBV4494536.1"/>
    <property type="molecule type" value="Genomic_DNA"/>
</dbReference>
<dbReference type="Pfam" id="PF02510">
    <property type="entry name" value="SPAN"/>
    <property type="match status" value="1"/>
</dbReference>
<dbReference type="EMBL" id="JABWRB010000004">
    <property type="protein sequence ID" value="MBC3389004.1"/>
    <property type="molecule type" value="Genomic_DNA"/>
</dbReference>
<gene>
    <name evidence="4" type="ORF">HU715_004105</name>
    <name evidence="3" type="ORF">HU715_05020</name>
</gene>
<evidence type="ECO:0000256" key="1">
    <source>
        <dbReference type="SAM" id="MobiDB-lite"/>
    </source>
</evidence>
<organism evidence="3">
    <name type="scientific">Pseudomonas zanjanensis</name>
    <dbReference type="NCBI Taxonomy" id="2745496"/>
    <lineage>
        <taxon>Bacteria</taxon>
        <taxon>Pseudomonadati</taxon>
        <taxon>Pseudomonadota</taxon>
        <taxon>Gammaproteobacteria</taxon>
        <taxon>Pseudomonadales</taxon>
        <taxon>Pseudomonadaceae</taxon>
        <taxon>Pseudomonas</taxon>
    </lineage>
</organism>
<reference evidence="3" key="2">
    <citation type="submission" date="2020-07" db="EMBL/GenBank/DDBJ databases">
        <authorList>
            <person name="Lood C."/>
            <person name="Girard L."/>
        </authorList>
    </citation>
    <scope>NUCLEOTIDE SEQUENCE</scope>
    <source>
        <strain evidence="3">SWRI12</strain>
    </source>
</reference>
<name>A0A923FBD6_9PSED</name>
<sequence length="296" mass="31770">MNQVLAVPTRPVQALEPVDEGSLDQLLDPLVPVQEDELPQGVLDLMASLILPPQRPMIEAARALARQAPSVGQGVLVVEGDEARSVVQDTLAVEPDGKPLIARETVAYPPPHLQLGKLAQHPLPQRLQPLASAVDKATTPVPIAPSTVEPLTAPRARPASRLDEQQSPHIPQGFQDVRPTPAVALAAIPSPVLPPAPPMLEIMVEALPDTNRGVLQVPFNKGAAHGQVTITRLPDEPARNFTLNPSNAQVLEQLKAPFELAREPAWRLADSGDEQPRQGSQQAPDEDPDEQAERPV</sequence>
<protein>
    <submittedName>
        <fullName evidence="3">Type III secretion effector protein</fullName>
    </submittedName>
</protein>
<feature type="region of interest" description="Disordered" evidence="1">
    <location>
        <begin position="262"/>
        <end position="296"/>
    </location>
</feature>
<dbReference type="Proteomes" id="UP000636518">
    <property type="component" value="Unassembled WGS sequence"/>
</dbReference>
<dbReference type="InterPro" id="IPR056746">
    <property type="entry name" value="SPAN_dom"/>
</dbReference>
<evidence type="ECO:0000313" key="4">
    <source>
        <dbReference type="EMBL" id="MBV4494536.1"/>
    </source>
</evidence>
<reference evidence="3 5" key="1">
    <citation type="journal article" date="2020" name="Microorganisms">
        <title>Reliable Identification of Environmental Pseudomonas Isolates Using the rpoD Gene.</title>
        <authorList>
            <consortium name="The Broad Institute Genome Sequencing Platform"/>
            <person name="Girard L."/>
            <person name="Lood C."/>
            <person name="Rokni-Zadeh H."/>
            <person name="van Noort V."/>
            <person name="Lavigne R."/>
            <person name="De Mot R."/>
        </authorList>
    </citation>
    <scope>NUCLEOTIDE SEQUENCE</scope>
    <source>
        <strain evidence="3 5">SWRI12</strain>
    </source>
</reference>
<comment type="caution">
    <text evidence="3">The sequence shown here is derived from an EMBL/GenBank/DDBJ whole genome shotgun (WGS) entry which is preliminary data.</text>
</comment>
<dbReference type="RefSeq" id="WP_186705290.1">
    <property type="nucleotide sequence ID" value="NZ_JABWRB020000001.1"/>
</dbReference>
<keyword evidence="5" id="KW-1185">Reference proteome</keyword>
<feature type="domain" description="Surface presentation of antigen" evidence="2">
    <location>
        <begin position="227"/>
        <end position="290"/>
    </location>
</feature>
<dbReference type="AlphaFoldDB" id="A0A923FBD6"/>
<reference evidence="4" key="3">
    <citation type="submission" date="2021-06" db="EMBL/GenBank/DDBJ databases">
        <title>Updating the genus Pseudomonas: Description of 43 new species and partition of the Pseudomonas putida group.</title>
        <authorList>
            <person name="Girard L."/>
            <person name="Lood C."/>
            <person name="Vandamme P."/>
            <person name="Rokni-Zadeh H."/>
            <person name="Van Noort V."/>
            <person name="Hofte M."/>
            <person name="Lavigne R."/>
            <person name="De Mot R."/>
        </authorList>
    </citation>
    <scope>NUCLEOTIDE SEQUENCE</scope>
    <source>
        <strain evidence="4">SWRI12</strain>
    </source>
</reference>
<evidence type="ECO:0000313" key="5">
    <source>
        <dbReference type="Proteomes" id="UP000636518"/>
    </source>
</evidence>
<evidence type="ECO:0000313" key="3">
    <source>
        <dbReference type="EMBL" id="MBC3389004.1"/>
    </source>
</evidence>
<accession>A0A923FBD6</accession>